<accession>A0A385Z326</accession>
<dbReference type="EMBL" id="CP032419">
    <property type="protein sequence ID" value="AYC33486.1"/>
    <property type="molecule type" value="Genomic_DNA"/>
</dbReference>
<dbReference type="AlphaFoldDB" id="A0A385Z326"/>
<organism evidence="2 3">
    <name type="scientific">Pseudomonas cavernae</name>
    <dbReference type="NCBI Taxonomy" id="2320867"/>
    <lineage>
        <taxon>Bacteria</taxon>
        <taxon>Pseudomonadati</taxon>
        <taxon>Pseudomonadota</taxon>
        <taxon>Gammaproteobacteria</taxon>
        <taxon>Pseudomonadales</taxon>
        <taxon>Pseudomonadaceae</taxon>
        <taxon>Pseudomonas</taxon>
    </lineage>
</organism>
<keyword evidence="1" id="KW-0812">Transmembrane</keyword>
<protein>
    <submittedName>
        <fullName evidence="2">DUF1353 domain-containing protein</fullName>
    </submittedName>
</protein>
<dbReference type="KEGG" id="pcav:D3880_14455"/>
<keyword evidence="1" id="KW-0472">Membrane</keyword>
<feature type="transmembrane region" description="Helical" evidence="1">
    <location>
        <begin position="229"/>
        <end position="248"/>
    </location>
</feature>
<dbReference type="Pfam" id="PF07087">
    <property type="entry name" value="DUF1353"/>
    <property type="match status" value="1"/>
</dbReference>
<keyword evidence="1" id="KW-1133">Transmembrane helix</keyword>
<dbReference type="RefSeq" id="WP_119894141.1">
    <property type="nucleotide sequence ID" value="NZ_CP032419.1"/>
</dbReference>
<name>A0A385Z326_9PSED</name>
<dbReference type="InterPro" id="IPR010767">
    <property type="entry name" value="Phage_CGC-2007_Cje0229"/>
</dbReference>
<proteinExistence type="predicted"/>
<dbReference type="OrthoDB" id="8706764at2"/>
<evidence type="ECO:0000313" key="2">
    <source>
        <dbReference type="EMBL" id="AYC33486.1"/>
    </source>
</evidence>
<dbReference type="Proteomes" id="UP000265560">
    <property type="component" value="Chromosome"/>
</dbReference>
<evidence type="ECO:0000313" key="3">
    <source>
        <dbReference type="Proteomes" id="UP000265560"/>
    </source>
</evidence>
<sequence>MTRASVQRPLLCHHKNLLVTLLGALLLGAAWLCQPELLPALLLGGVLVYAGVALPLWVGRRERLRRAAAARAQGMRDWGFANRDRDGPWLNYIDYALVYDDAEFRGQYFYSEWLIVHDGRLIINPGQAIPPRGGRDVHYDFLRPRTYAWDGCSPKVAIYWLALVGSPDWWERKTPITRIHQGQLQRCEVYWPLAHHASLVHDALYQYLHVAPVSKRSADRLFQRMLRQAGLPVWLTWLYYAAVSLFGAPRLRNQRNDNSQLQCLTPLPGAHTDAGTRVQATCCD</sequence>
<evidence type="ECO:0000256" key="1">
    <source>
        <dbReference type="SAM" id="Phobius"/>
    </source>
</evidence>
<feature type="transmembrane region" description="Helical" evidence="1">
    <location>
        <begin position="42"/>
        <end position="59"/>
    </location>
</feature>
<reference evidence="3" key="1">
    <citation type="submission" date="2018-09" db="EMBL/GenBank/DDBJ databases">
        <authorList>
            <person name="Zhu H."/>
        </authorList>
    </citation>
    <scope>NUCLEOTIDE SEQUENCE [LARGE SCALE GENOMIC DNA]</scope>
    <source>
        <strain evidence="3">K2W31S-8</strain>
    </source>
</reference>
<keyword evidence="3" id="KW-1185">Reference proteome</keyword>
<gene>
    <name evidence="2" type="ORF">D3880_14455</name>
</gene>